<dbReference type="Proteomes" id="UP001055879">
    <property type="component" value="Linkage Group LG04"/>
</dbReference>
<comment type="caution">
    <text evidence="1">The sequence shown here is derived from an EMBL/GenBank/DDBJ whole genome shotgun (WGS) entry which is preliminary data.</text>
</comment>
<organism evidence="1 2">
    <name type="scientific">Arctium lappa</name>
    <name type="common">Greater burdock</name>
    <name type="synonym">Lappa major</name>
    <dbReference type="NCBI Taxonomy" id="4217"/>
    <lineage>
        <taxon>Eukaryota</taxon>
        <taxon>Viridiplantae</taxon>
        <taxon>Streptophyta</taxon>
        <taxon>Embryophyta</taxon>
        <taxon>Tracheophyta</taxon>
        <taxon>Spermatophyta</taxon>
        <taxon>Magnoliopsida</taxon>
        <taxon>eudicotyledons</taxon>
        <taxon>Gunneridae</taxon>
        <taxon>Pentapetalae</taxon>
        <taxon>asterids</taxon>
        <taxon>campanulids</taxon>
        <taxon>Asterales</taxon>
        <taxon>Asteraceae</taxon>
        <taxon>Carduoideae</taxon>
        <taxon>Cardueae</taxon>
        <taxon>Arctiinae</taxon>
        <taxon>Arctium</taxon>
    </lineage>
</organism>
<proteinExistence type="predicted"/>
<gene>
    <name evidence="1" type="ORF">L6452_15813</name>
</gene>
<dbReference type="EMBL" id="CM042050">
    <property type="protein sequence ID" value="KAI3736274.1"/>
    <property type="molecule type" value="Genomic_DNA"/>
</dbReference>
<reference evidence="2" key="1">
    <citation type="journal article" date="2022" name="Mol. Ecol. Resour.">
        <title>The genomes of chicory, endive, great burdock and yacon provide insights into Asteraceae palaeo-polyploidization history and plant inulin production.</title>
        <authorList>
            <person name="Fan W."/>
            <person name="Wang S."/>
            <person name="Wang H."/>
            <person name="Wang A."/>
            <person name="Jiang F."/>
            <person name="Liu H."/>
            <person name="Zhao H."/>
            <person name="Xu D."/>
            <person name="Zhang Y."/>
        </authorList>
    </citation>
    <scope>NUCLEOTIDE SEQUENCE [LARGE SCALE GENOMIC DNA]</scope>
    <source>
        <strain evidence="2">cv. Niubang</strain>
    </source>
</reference>
<protein>
    <submittedName>
        <fullName evidence="1">Uncharacterized protein</fullName>
    </submittedName>
</protein>
<sequence>MVDSFDASFDSDCFLELYNEEELFPSTPGKIKIDRVHRNMMNQTFHRCFASTSTMFFWALFVIALTSSYLSFKGFIASGRRYLQHTTSWSHGGGIGGIDWEKIVML</sequence>
<keyword evidence="2" id="KW-1185">Reference proteome</keyword>
<evidence type="ECO:0000313" key="2">
    <source>
        <dbReference type="Proteomes" id="UP001055879"/>
    </source>
</evidence>
<accession>A0ACB9CPM4</accession>
<name>A0ACB9CPM4_ARCLA</name>
<evidence type="ECO:0000313" key="1">
    <source>
        <dbReference type="EMBL" id="KAI3736274.1"/>
    </source>
</evidence>
<reference evidence="1 2" key="2">
    <citation type="journal article" date="2022" name="Mol. Ecol. Resour.">
        <title>The genomes of chicory, endive, great burdock and yacon provide insights into Asteraceae paleo-polyploidization history and plant inulin production.</title>
        <authorList>
            <person name="Fan W."/>
            <person name="Wang S."/>
            <person name="Wang H."/>
            <person name="Wang A."/>
            <person name="Jiang F."/>
            <person name="Liu H."/>
            <person name="Zhao H."/>
            <person name="Xu D."/>
            <person name="Zhang Y."/>
        </authorList>
    </citation>
    <scope>NUCLEOTIDE SEQUENCE [LARGE SCALE GENOMIC DNA]</scope>
    <source>
        <strain evidence="2">cv. Niubang</strain>
    </source>
</reference>